<dbReference type="RefSeq" id="WP_091546398.1">
    <property type="nucleotide sequence ID" value="NZ_FONY01000023.1"/>
</dbReference>
<keyword evidence="2" id="KW-0223">Dioxygenase</keyword>
<protein>
    <submittedName>
        <fullName evidence="2">Ectoine hydroxylase-related dioxygenase, phytanoyl-CoA dioxygenase (PhyH) family</fullName>
    </submittedName>
</protein>
<evidence type="ECO:0000313" key="2">
    <source>
        <dbReference type="EMBL" id="SFF28319.1"/>
    </source>
</evidence>
<evidence type="ECO:0000313" key="3">
    <source>
        <dbReference type="Proteomes" id="UP000199513"/>
    </source>
</evidence>
<dbReference type="Gene3D" id="2.60.120.620">
    <property type="entry name" value="q2cbj1_9rhob like domain"/>
    <property type="match status" value="1"/>
</dbReference>
<dbReference type="SUPFAM" id="SSF51197">
    <property type="entry name" value="Clavaminate synthase-like"/>
    <property type="match status" value="1"/>
</dbReference>
<keyword evidence="2" id="KW-0560">Oxidoreductase</keyword>
<dbReference type="Pfam" id="PF05721">
    <property type="entry name" value="PhyH"/>
    <property type="match status" value="1"/>
</dbReference>
<dbReference type="PANTHER" id="PTHR20883">
    <property type="entry name" value="PHYTANOYL-COA DIOXYGENASE DOMAIN CONTAINING 1"/>
    <property type="match status" value="1"/>
</dbReference>
<dbReference type="Proteomes" id="UP000199513">
    <property type="component" value="Unassembled WGS sequence"/>
</dbReference>
<dbReference type="GO" id="GO:0016706">
    <property type="term" value="F:2-oxoglutarate-dependent dioxygenase activity"/>
    <property type="evidence" value="ECO:0007669"/>
    <property type="project" value="UniProtKB-ARBA"/>
</dbReference>
<reference evidence="3" key="1">
    <citation type="submission" date="2016-10" db="EMBL/GenBank/DDBJ databases">
        <authorList>
            <person name="Varghese N."/>
            <person name="Submissions S."/>
        </authorList>
    </citation>
    <scope>NUCLEOTIDE SEQUENCE [LARGE SCALE GENOMIC DNA]</scope>
    <source>
        <strain>GEY</strain>
        <strain evidence="3">DSM 9560</strain>
    </source>
</reference>
<dbReference type="OrthoDB" id="9791262at2"/>
<organism evidence="2 3">
    <name type="scientific">Thermoflexibacter ruber</name>
    <dbReference type="NCBI Taxonomy" id="1003"/>
    <lineage>
        <taxon>Bacteria</taxon>
        <taxon>Pseudomonadati</taxon>
        <taxon>Bacteroidota</taxon>
        <taxon>Cytophagia</taxon>
        <taxon>Cytophagales</taxon>
        <taxon>Thermoflexibacteraceae</taxon>
        <taxon>Thermoflexibacter</taxon>
    </lineage>
</organism>
<dbReference type="InterPro" id="IPR008775">
    <property type="entry name" value="Phytyl_CoA_dOase-like"/>
</dbReference>
<dbReference type="AlphaFoldDB" id="A0A1I2HFC3"/>
<comment type="cofactor">
    <cofactor evidence="1">
        <name>Fe(2+)</name>
        <dbReference type="ChEBI" id="CHEBI:29033"/>
    </cofactor>
</comment>
<keyword evidence="3" id="KW-1185">Reference proteome</keyword>
<proteinExistence type="predicted"/>
<gene>
    <name evidence="2" type="ORF">SAMN04488541_102373</name>
</gene>
<dbReference type="GO" id="GO:0005506">
    <property type="term" value="F:iron ion binding"/>
    <property type="evidence" value="ECO:0007669"/>
    <property type="project" value="UniProtKB-ARBA"/>
</dbReference>
<name>A0A1I2HFC3_9BACT</name>
<accession>A0A1I2HFC3</accession>
<dbReference type="PANTHER" id="PTHR20883:SF48">
    <property type="entry name" value="ECTOINE DIOXYGENASE"/>
    <property type="match status" value="1"/>
</dbReference>
<dbReference type="EMBL" id="FONY01000023">
    <property type="protein sequence ID" value="SFF28319.1"/>
    <property type="molecule type" value="Genomic_DNA"/>
</dbReference>
<dbReference type="STRING" id="1003.SAMN04488541_102373"/>
<sequence>MSDSFTQEQLSKFAEEIRTQGYTIVPDVLSPDFVSKAKIALEEAINKEAEYHQGTDYKDYGMVLLCSLYDRIFVELFDNQKLTGVFNTVLGEGCIVYAYTSSSMPPNKTNFSRRIHVDSPRIIPNYITNMGATILLDDFTEENGATYFLPYSQEREAMPSEEEFYSKGKRLIAKAGTVWFFNARIWHAGGDNKTQQWRHALTINMVRPWMKQRIDIPRAMSHIDLSWASEQAKQKLGFLAQVPANYDEYYAPPELRKFKQKTE</sequence>
<evidence type="ECO:0000256" key="1">
    <source>
        <dbReference type="ARBA" id="ARBA00001954"/>
    </source>
</evidence>